<keyword evidence="1" id="KW-0812">Transmembrane</keyword>
<feature type="transmembrane region" description="Helical" evidence="1">
    <location>
        <begin position="93"/>
        <end position="109"/>
    </location>
</feature>
<evidence type="ECO:0000256" key="1">
    <source>
        <dbReference type="SAM" id="Phobius"/>
    </source>
</evidence>
<gene>
    <name evidence="2" type="ORF">RIF25_05075</name>
</gene>
<sequence length="111" mass="11915">MKTSITSTPLLKYSLDVARAWCQENGWSDLFIEQYRLWAFPPGGVMPLPLPECALEEVTFNSDLSPRQVLSQSLVFTAAIGSVLTSFATHSPVILVAGFAACAIAVGLGEP</sequence>
<protein>
    <submittedName>
        <fullName evidence="2">Uncharacterized protein</fullName>
    </submittedName>
</protein>
<comment type="caution">
    <text evidence="2">The sequence shown here is derived from an EMBL/GenBank/DDBJ whole genome shotgun (WGS) entry which is preliminary data.</text>
</comment>
<dbReference type="EMBL" id="JAVMIP010000003">
    <property type="protein sequence ID" value="MDS3860172.1"/>
    <property type="molecule type" value="Genomic_DNA"/>
</dbReference>
<proteinExistence type="predicted"/>
<dbReference type="AlphaFoldDB" id="A0AAE4JYW2"/>
<evidence type="ECO:0000313" key="2">
    <source>
        <dbReference type="EMBL" id="MDS3860172.1"/>
    </source>
</evidence>
<keyword evidence="3" id="KW-1185">Reference proteome</keyword>
<accession>A0AAE4JYW2</accession>
<evidence type="ECO:0000313" key="3">
    <source>
        <dbReference type="Proteomes" id="UP001268256"/>
    </source>
</evidence>
<keyword evidence="1" id="KW-0472">Membrane</keyword>
<reference evidence="3" key="1">
    <citation type="submission" date="2023-07" db="EMBL/GenBank/DDBJ databases">
        <authorList>
            <person name="Luz R."/>
            <person name="Cordeiro R."/>
            <person name="Fonseca A."/>
            <person name="Goncalves V."/>
        </authorList>
    </citation>
    <scope>NUCLEOTIDE SEQUENCE [LARGE SCALE GENOMIC DNA]</scope>
    <source>
        <strain evidence="3">BACA0444</strain>
    </source>
</reference>
<dbReference type="RefSeq" id="WP_322877458.1">
    <property type="nucleotide sequence ID" value="NZ_JAVMIP010000003.1"/>
</dbReference>
<keyword evidence="1" id="KW-1133">Transmembrane helix</keyword>
<name>A0AAE4JYW2_9CYAN</name>
<dbReference type="Proteomes" id="UP001268256">
    <property type="component" value="Unassembled WGS sequence"/>
</dbReference>
<organism evidence="2 3">
    <name type="scientific">Pseudocalidococcus azoricus BACA0444</name>
    <dbReference type="NCBI Taxonomy" id="2918990"/>
    <lineage>
        <taxon>Bacteria</taxon>
        <taxon>Bacillati</taxon>
        <taxon>Cyanobacteriota</taxon>
        <taxon>Cyanophyceae</taxon>
        <taxon>Acaryochloridales</taxon>
        <taxon>Thermosynechococcaceae</taxon>
        <taxon>Pseudocalidococcus</taxon>
        <taxon>Pseudocalidococcus azoricus</taxon>
    </lineage>
</organism>